<keyword evidence="2" id="KW-0472">Membrane</keyword>
<protein>
    <submittedName>
        <fullName evidence="3">Uncharacterized protein</fullName>
    </submittedName>
</protein>
<reference evidence="4" key="1">
    <citation type="journal article" date="2018" name="Gigascience">
        <title>Genome assembly of the Pink Ipe (Handroanthus impetiginosus, Bignoniaceae), a highly valued, ecologically keystone Neotropical timber forest tree.</title>
        <authorList>
            <person name="Silva-Junior O.B."/>
            <person name="Grattapaglia D."/>
            <person name="Novaes E."/>
            <person name="Collevatti R.G."/>
        </authorList>
    </citation>
    <scope>NUCLEOTIDE SEQUENCE [LARGE SCALE GENOMIC DNA]</scope>
    <source>
        <strain evidence="4">cv. UFG-1</strain>
    </source>
</reference>
<dbReference type="Proteomes" id="UP000231279">
    <property type="component" value="Unassembled WGS sequence"/>
</dbReference>
<dbReference type="EMBL" id="NKXS01002045">
    <property type="protein sequence ID" value="PIN15595.1"/>
    <property type="molecule type" value="Genomic_DNA"/>
</dbReference>
<comment type="caution">
    <text evidence="3">The sequence shown here is derived from an EMBL/GenBank/DDBJ whole genome shotgun (WGS) entry which is preliminary data.</text>
</comment>
<evidence type="ECO:0000256" key="2">
    <source>
        <dbReference type="SAM" id="Phobius"/>
    </source>
</evidence>
<evidence type="ECO:0000313" key="4">
    <source>
        <dbReference type="Proteomes" id="UP000231279"/>
    </source>
</evidence>
<feature type="compositionally biased region" description="Polar residues" evidence="1">
    <location>
        <begin position="57"/>
        <end position="69"/>
    </location>
</feature>
<evidence type="ECO:0000256" key="1">
    <source>
        <dbReference type="SAM" id="MobiDB-lite"/>
    </source>
</evidence>
<gene>
    <name evidence="3" type="ORF">CDL12_11768</name>
</gene>
<proteinExistence type="predicted"/>
<sequence length="121" mass="12819">MASLHTCRPASHSLGALHRPSVVHAPAVISTSPARLSFHAHLNLRLRKEVGVQVKNRPSSVFASNTGPSEGSDDTKTNGGSSGPPFPTILAGLIVFLFVCWVIGSIVMWLIGLIVHPPPLK</sequence>
<name>A0A2G9HDI8_9LAMI</name>
<accession>A0A2G9HDI8</accession>
<feature type="region of interest" description="Disordered" evidence="1">
    <location>
        <begin position="57"/>
        <end position="82"/>
    </location>
</feature>
<dbReference type="OrthoDB" id="783284at2759"/>
<evidence type="ECO:0000313" key="3">
    <source>
        <dbReference type="EMBL" id="PIN15595.1"/>
    </source>
</evidence>
<keyword evidence="2" id="KW-1133">Transmembrane helix</keyword>
<keyword evidence="2" id="KW-0812">Transmembrane</keyword>
<feature type="transmembrane region" description="Helical" evidence="2">
    <location>
        <begin position="89"/>
        <end position="115"/>
    </location>
</feature>
<keyword evidence="4" id="KW-1185">Reference proteome</keyword>
<dbReference type="AlphaFoldDB" id="A0A2G9HDI8"/>
<organism evidence="3 4">
    <name type="scientific">Handroanthus impetiginosus</name>
    <dbReference type="NCBI Taxonomy" id="429701"/>
    <lineage>
        <taxon>Eukaryota</taxon>
        <taxon>Viridiplantae</taxon>
        <taxon>Streptophyta</taxon>
        <taxon>Embryophyta</taxon>
        <taxon>Tracheophyta</taxon>
        <taxon>Spermatophyta</taxon>
        <taxon>Magnoliopsida</taxon>
        <taxon>eudicotyledons</taxon>
        <taxon>Gunneridae</taxon>
        <taxon>Pentapetalae</taxon>
        <taxon>asterids</taxon>
        <taxon>lamiids</taxon>
        <taxon>Lamiales</taxon>
        <taxon>Bignoniaceae</taxon>
        <taxon>Crescentiina</taxon>
        <taxon>Tabebuia alliance</taxon>
        <taxon>Handroanthus</taxon>
    </lineage>
</organism>